<dbReference type="Pfam" id="PF04608">
    <property type="entry name" value="PgpA"/>
    <property type="match status" value="1"/>
</dbReference>
<comment type="subcellular location">
    <subcellularLocation>
        <location evidence="1">Cell inner membrane</location>
        <topology evidence="1">Multi-pass membrane protein</topology>
    </subcellularLocation>
</comment>
<proteinExistence type="predicted"/>
<evidence type="ECO:0000256" key="2">
    <source>
        <dbReference type="SAM" id="Phobius"/>
    </source>
</evidence>
<feature type="domain" description="YutG/PgpA" evidence="3">
    <location>
        <begin position="9"/>
        <end position="159"/>
    </location>
</feature>
<keyword evidence="2" id="KW-1133">Transmembrane helix</keyword>
<comment type="function">
    <text evidence="1">Lipid phosphatase which dephosphorylates phosphatidylglycerophosphate (PGP) to phosphatidylglycerol (PG).</text>
</comment>
<comment type="catalytic activity">
    <reaction evidence="1">
        <text>a 1,2-diacyl-sn-glycero-3-phospho-(1'-sn-glycero-3'-phosphate) + H2O = a 1,2-diacyl-sn-glycero-3-phospho-(1'-sn-glycerol) + phosphate</text>
        <dbReference type="Rhea" id="RHEA:33751"/>
        <dbReference type="ChEBI" id="CHEBI:15377"/>
        <dbReference type="ChEBI" id="CHEBI:43474"/>
        <dbReference type="ChEBI" id="CHEBI:60110"/>
        <dbReference type="ChEBI" id="CHEBI:64716"/>
        <dbReference type="EC" id="3.1.3.27"/>
    </reaction>
</comment>
<keyword evidence="1" id="KW-0442">Lipid degradation</keyword>
<feature type="transmembrane region" description="Helical" evidence="2">
    <location>
        <begin position="48"/>
        <end position="70"/>
    </location>
</feature>
<feature type="transmembrane region" description="Helical" evidence="2">
    <location>
        <begin position="21"/>
        <end position="42"/>
    </location>
</feature>
<organism evidence="4 5">
    <name type="scientific">Rhizosaccharibacter radicis</name>
    <dbReference type="NCBI Taxonomy" id="2782605"/>
    <lineage>
        <taxon>Bacteria</taxon>
        <taxon>Pseudomonadati</taxon>
        <taxon>Pseudomonadota</taxon>
        <taxon>Alphaproteobacteria</taxon>
        <taxon>Acetobacterales</taxon>
        <taxon>Acetobacteraceae</taxon>
        <taxon>Rhizosaccharibacter</taxon>
    </lineage>
</organism>
<keyword evidence="1" id="KW-0997">Cell inner membrane</keyword>
<reference evidence="4 5" key="1">
    <citation type="submission" date="2022-06" db="EMBL/GenBank/DDBJ databases">
        <title>Rhizosaccharibacter gen. nov. sp. nov. KSS12, endophytic bacteria isolated from sugarcane.</title>
        <authorList>
            <person name="Pitiwittayakul N."/>
        </authorList>
    </citation>
    <scope>NUCLEOTIDE SEQUENCE [LARGE SCALE GENOMIC DNA]</scope>
    <source>
        <strain evidence="4 5">KSS12</strain>
    </source>
</reference>
<evidence type="ECO:0000259" key="3">
    <source>
        <dbReference type="Pfam" id="PF04608"/>
    </source>
</evidence>
<dbReference type="Proteomes" id="UP001524547">
    <property type="component" value="Unassembled WGS sequence"/>
</dbReference>
<protein>
    <recommendedName>
        <fullName evidence="1">Phosphatidylglycerophosphatase A</fullName>
        <ecNumber evidence="1">3.1.3.27</ecNumber>
    </recommendedName>
    <alternativeName>
        <fullName evidence="1">Phosphatidylglycerolphosphate phosphatase A</fullName>
    </alternativeName>
</protein>
<keyword evidence="1" id="KW-0595">Phospholipid degradation</keyword>
<keyword evidence="1 2" id="KW-0472">Membrane</keyword>
<dbReference type="EC" id="3.1.3.27" evidence="1"/>
<keyword evidence="1" id="KW-0479">Metal-binding</keyword>
<keyword evidence="1" id="KW-0460">Magnesium</keyword>
<evidence type="ECO:0000256" key="1">
    <source>
        <dbReference type="PIRNR" id="PIRNR006162"/>
    </source>
</evidence>
<dbReference type="RefSeq" id="WP_422918994.1">
    <property type="nucleotide sequence ID" value="NZ_JAMZEJ010000003.1"/>
</dbReference>
<keyword evidence="1 2" id="KW-0812">Transmembrane</keyword>
<accession>A0ABT1VV77</accession>
<dbReference type="SUPFAM" id="SSF101307">
    <property type="entry name" value="YutG-like"/>
    <property type="match status" value="1"/>
</dbReference>
<keyword evidence="5" id="KW-1185">Reference proteome</keyword>
<feature type="transmembrane region" description="Helical" evidence="2">
    <location>
        <begin position="90"/>
        <end position="118"/>
    </location>
</feature>
<keyword evidence="1" id="KW-1003">Cell membrane</keyword>
<evidence type="ECO:0000313" key="5">
    <source>
        <dbReference type="Proteomes" id="UP001524547"/>
    </source>
</evidence>
<sequence length="167" mass="17078">MTRRRLAEWVASFGGCGWLRPAPGTIGSAAALLPGGVAVWWLPPSLAWPVLVAAVLAASTIGIWAIGAAADGADHGWIVIDEVAGQWLTLLGLLPCAGCVTLGGSALAAGIAVAFLLFRLLDITKPGPVGMLDRRHDAAGVMGDDLAAGLIGALLLVAVRAAWRLWS</sequence>
<dbReference type="PANTHER" id="PTHR36305">
    <property type="entry name" value="PHOSPHATIDYLGLYCEROPHOSPHATASE A"/>
    <property type="match status" value="1"/>
</dbReference>
<dbReference type="CDD" id="cd06971">
    <property type="entry name" value="PgpA"/>
    <property type="match status" value="1"/>
</dbReference>
<keyword evidence="1" id="KW-0378">Hydrolase</keyword>
<comment type="caution">
    <text evidence="4">The sequence shown here is derived from an EMBL/GenBank/DDBJ whole genome shotgun (WGS) entry which is preliminary data.</text>
</comment>
<comment type="cofactor">
    <cofactor evidence="1">
        <name>Mg(2+)</name>
        <dbReference type="ChEBI" id="CHEBI:18420"/>
    </cofactor>
</comment>
<comment type="pathway">
    <text evidence="1">Phospholipid metabolism; phosphatidylglycerol biosynthesis; phosphatidylglycerol from CDP-diacylglycerol: step 2/2.</text>
</comment>
<dbReference type="EMBL" id="JAMZEJ010000003">
    <property type="protein sequence ID" value="MCQ8240247.1"/>
    <property type="molecule type" value="Genomic_DNA"/>
</dbReference>
<gene>
    <name evidence="4" type="ORF">NFI88_05245</name>
</gene>
<dbReference type="PANTHER" id="PTHR36305:SF1">
    <property type="entry name" value="PHOSPHATIDYLGLYCEROPHOSPHATASE A"/>
    <property type="match status" value="1"/>
</dbReference>
<dbReference type="PIRSF" id="PIRSF006162">
    <property type="entry name" value="PgpA"/>
    <property type="match status" value="1"/>
</dbReference>
<evidence type="ECO:0000313" key="4">
    <source>
        <dbReference type="EMBL" id="MCQ8240247.1"/>
    </source>
</evidence>
<keyword evidence="1" id="KW-0443">Lipid metabolism</keyword>
<feature type="transmembrane region" description="Helical" evidence="2">
    <location>
        <begin position="138"/>
        <end position="163"/>
    </location>
</feature>
<dbReference type="InterPro" id="IPR007686">
    <property type="entry name" value="YutG/PgpA"/>
</dbReference>
<dbReference type="InterPro" id="IPR026037">
    <property type="entry name" value="PgpA"/>
</dbReference>
<keyword evidence="1" id="KW-1208">Phospholipid metabolism</keyword>
<name>A0ABT1VV77_9PROT</name>
<dbReference type="InterPro" id="IPR036681">
    <property type="entry name" value="PgpA-like_sf"/>
</dbReference>